<feature type="compositionally biased region" description="Basic and acidic residues" evidence="1">
    <location>
        <begin position="218"/>
        <end position="227"/>
    </location>
</feature>
<evidence type="ECO:0000313" key="3">
    <source>
        <dbReference type="Proteomes" id="UP001211907"/>
    </source>
</evidence>
<keyword evidence="3" id="KW-1185">Reference proteome</keyword>
<feature type="compositionally biased region" description="Basic and acidic residues" evidence="1">
    <location>
        <begin position="234"/>
        <end position="245"/>
    </location>
</feature>
<protein>
    <submittedName>
        <fullName evidence="2">Uncharacterized protein</fullName>
    </submittedName>
</protein>
<dbReference type="EMBL" id="JADGJH010001688">
    <property type="protein sequence ID" value="KAJ3110866.1"/>
    <property type="molecule type" value="Genomic_DNA"/>
</dbReference>
<proteinExistence type="predicted"/>
<feature type="region of interest" description="Disordered" evidence="1">
    <location>
        <begin position="214"/>
        <end position="259"/>
    </location>
</feature>
<dbReference type="AlphaFoldDB" id="A0AAD5XDJ4"/>
<name>A0AAD5XDJ4_9FUNG</name>
<comment type="caution">
    <text evidence="2">The sequence shown here is derived from an EMBL/GenBank/DDBJ whole genome shotgun (WGS) entry which is preliminary data.</text>
</comment>
<reference evidence="2" key="1">
    <citation type="submission" date="2020-05" db="EMBL/GenBank/DDBJ databases">
        <title>Phylogenomic resolution of chytrid fungi.</title>
        <authorList>
            <person name="Stajich J.E."/>
            <person name="Amses K."/>
            <person name="Simmons R."/>
            <person name="Seto K."/>
            <person name="Myers J."/>
            <person name="Bonds A."/>
            <person name="Quandt C.A."/>
            <person name="Barry K."/>
            <person name="Liu P."/>
            <person name="Grigoriev I."/>
            <person name="Longcore J.E."/>
            <person name="James T.Y."/>
        </authorList>
    </citation>
    <scope>NUCLEOTIDE SEQUENCE</scope>
    <source>
        <strain evidence="2">JEL0513</strain>
    </source>
</reference>
<sequence>MTFITVLVQHAWAMQPSSKPDKHEPKKPEQINKKVPTVRVSVPSSVAEFVRVFNEVNGANDEKFRALLDVKALDVMSQLEDLVLASSIRDEMRQDVMRNNSTITKHQSRMLRGRNKAAENDAKRGANRFCNDEETSNPRHTIFVRTQTRRYSAQARRSVLALATARSRLLRAKCMLLLIEALDTNELGSDDGEVASLLLLVKELGDVLEGALQSRGRRQSEIKRPSEHPQLPQDDMKNNNPDDNKSANNKNETGEENNDAELIPMDDFLEKISICVNLAVQRLEYACDIKSFFIPGEVQGAFERLFNENLYSLKTNDPFTLQMIINTVETMQWLMATKIESEELMATPVAMSLLSQIIRMTPNLDTLAMLEPFEGILNDLNDKQEWHLGCKFLKLVATGANFDQNCLTLFLALIEHIDTNQNCPQWLFTSITCLGIVTISSPSSQIRQNALETGLLRLIDRENMYTRAAAATCLVELYAQKRGEASGMLAFEVLRERRAIEKDELVLKILVGMDMPASLSIPSTPPLSSLPVSIRASRQRRVFYLFKYVCLSLAETYSDSQSRYAFLRKFLKSNTVKHGKSVFNAATVTTINDDTENLKLGNADMSRNSRKSEQIVKRSKYVWNSRSLSVFNANKKMSQRAIDLLNQASFDEKEDAEVILSISPYHQNYKLIEVKEGKIQDEKNCIKPSMLNSHSYVTGSGKPVTDIANPANGSVNRRKLFNHHGKHIN</sequence>
<accession>A0AAD5XDJ4</accession>
<evidence type="ECO:0000313" key="2">
    <source>
        <dbReference type="EMBL" id="KAJ3110866.1"/>
    </source>
</evidence>
<organism evidence="2 3">
    <name type="scientific">Physocladia obscura</name>
    <dbReference type="NCBI Taxonomy" id="109957"/>
    <lineage>
        <taxon>Eukaryota</taxon>
        <taxon>Fungi</taxon>
        <taxon>Fungi incertae sedis</taxon>
        <taxon>Chytridiomycota</taxon>
        <taxon>Chytridiomycota incertae sedis</taxon>
        <taxon>Chytridiomycetes</taxon>
        <taxon>Chytridiales</taxon>
        <taxon>Chytriomycetaceae</taxon>
        <taxon>Physocladia</taxon>
    </lineage>
</organism>
<gene>
    <name evidence="2" type="ORF">HK100_002881</name>
</gene>
<dbReference type="Proteomes" id="UP001211907">
    <property type="component" value="Unassembled WGS sequence"/>
</dbReference>
<evidence type="ECO:0000256" key="1">
    <source>
        <dbReference type="SAM" id="MobiDB-lite"/>
    </source>
</evidence>